<keyword evidence="2" id="KW-0547">Nucleotide-binding</keyword>
<dbReference type="NCBIfam" id="TIGR00231">
    <property type="entry name" value="small_GTP"/>
    <property type="match status" value="1"/>
</dbReference>
<dbReference type="GO" id="GO:0003924">
    <property type="term" value="F:GTPase activity"/>
    <property type="evidence" value="ECO:0007669"/>
    <property type="project" value="InterPro"/>
</dbReference>
<accession>A0A1J4KI35</accession>
<dbReference type="SMART" id="SM00176">
    <property type="entry name" value="RAN"/>
    <property type="match status" value="1"/>
</dbReference>
<dbReference type="PRINTS" id="PR00449">
    <property type="entry name" value="RASTRNSFRMNG"/>
</dbReference>
<proteinExistence type="inferred from homology"/>
<dbReference type="SMART" id="SM00175">
    <property type="entry name" value="RAB"/>
    <property type="match status" value="1"/>
</dbReference>
<evidence type="ECO:0000313" key="9">
    <source>
        <dbReference type="EMBL" id="OHT10875.1"/>
    </source>
</evidence>
<evidence type="ECO:0000256" key="6">
    <source>
        <dbReference type="ARBA" id="ARBA00067099"/>
    </source>
</evidence>
<keyword evidence="4" id="KW-0449">Lipoprotein</keyword>
<dbReference type="Pfam" id="PF00071">
    <property type="entry name" value="Ras"/>
    <property type="match status" value="1"/>
</dbReference>
<dbReference type="OrthoDB" id="9989112at2759"/>
<dbReference type="Gene3D" id="3.40.50.300">
    <property type="entry name" value="P-loop containing nucleotide triphosphate hydrolases"/>
    <property type="match status" value="1"/>
</dbReference>
<sequence>MDSGEQLIKVLLIGESAVGKSCLLLRFAEDKFNDNFLTTIGIDFKVKHIIIDDAKIKLQIWDTAGQEKFRTITKAYYRGAHGILVIFDVSSRDSFNQVRNWMRSIQESMTEPVEIALVGNKCDLERFVTQEEAQSLAEEYNVPYFETSALSGYNVESTFIQIAARVKRQRDISGNTGGGAASPRKVDIKRGDGQKKEKNDCC</sequence>
<evidence type="ECO:0000256" key="7">
    <source>
        <dbReference type="ARBA" id="ARBA00081865"/>
    </source>
</evidence>
<dbReference type="PANTHER" id="PTHR47980">
    <property type="entry name" value="LD44762P"/>
    <property type="match status" value="1"/>
</dbReference>
<dbReference type="InterPro" id="IPR050305">
    <property type="entry name" value="Small_GTPase_Rab"/>
</dbReference>
<evidence type="ECO:0000256" key="4">
    <source>
        <dbReference type="ARBA" id="ARBA00023288"/>
    </source>
</evidence>
<dbReference type="SMART" id="SM00177">
    <property type="entry name" value="ARF"/>
    <property type="match status" value="1"/>
</dbReference>
<dbReference type="InterPro" id="IPR001806">
    <property type="entry name" value="Small_GTPase"/>
</dbReference>
<evidence type="ECO:0000256" key="5">
    <source>
        <dbReference type="ARBA" id="ARBA00053444"/>
    </source>
</evidence>
<comment type="function">
    <text evidence="5">Protein transport. Probably involved in vesicular traffic from ER to Golgi.</text>
</comment>
<dbReference type="GO" id="GO:0005525">
    <property type="term" value="F:GTP binding"/>
    <property type="evidence" value="ECO:0007669"/>
    <property type="project" value="UniProtKB-KW"/>
</dbReference>
<dbReference type="InterPro" id="IPR027417">
    <property type="entry name" value="P-loop_NTPase"/>
</dbReference>
<dbReference type="SMART" id="SM00173">
    <property type="entry name" value="RAS"/>
    <property type="match status" value="1"/>
</dbReference>
<dbReference type="AlphaFoldDB" id="A0A1J4KI35"/>
<keyword evidence="10" id="KW-1185">Reference proteome</keyword>
<evidence type="ECO:0000256" key="2">
    <source>
        <dbReference type="ARBA" id="ARBA00022741"/>
    </source>
</evidence>
<evidence type="ECO:0000256" key="3">
    <source>
        <dbReference type="ARBA" id="ARBA00023134"/>
    </source>
</evidence>
<dbReference type="Proteomes" id="UP000179807">
    <property type="component" value="Unassembled WGS sequence"/>
</dbReference>
<reference evidence="9" key="1">
    <citation type="submission" date="2016-10" db="EMBL/GenBank/DDBJ databases">
        <authorList>
            <person name="Benchimol M."/>
            <person name="Almeida L.G."/>
            <person name="Vasconcelos A.T."/>
            <person name="Perreira-Neves A."/>
            <person name="Rosa I.A."/>
            <person name="Tasca T."/>
            <person name="Bogo M.R."/>
            <person name="de Souza W."/>
        </authorList>
    </citation>
    <scope>NUCLEOTIDE SEQUENCE [LARGE SCALE GENOMIC DNA]</scope>
    <source>
        <strain evidence="9">K</strain>
    </source>
</reference>
<dbReference type="RefSeq" id="XP_068364011.1">
    <property type="nucleotide sequence ID" value="XM_068500925.1"/>
</dbReference>
<evidence type="ECO:0000256" key="1">
    <source>
        <dbReference type="ARBA" id="ARBA00006270"/>
    </source>
</evidence>
<keyword evidence="3" id="KW-0342">GTP-binding</keyword>
<dbReference type="FunFam" id="3.40.50.300:FF:001018">
    <property type="entry name" value="Rab family GTPase"/>
    <property type="match status" value="1"/>
</dbReference>
<gene>
    <name evidence="9" type="primary">RYL1</name>
    <name evidence="9" type="ORF">TRFO_19666</name>
</gene>
<comment type="caution">
    <text evidence="9">The sequence shown here is derived from an EMBL/GenBank/DDBJ whole genome shotgun (WGS) entry which is preliminary data.</text>
</comment>
<protein>
    <recommendedName>
        <fullName evidence="6">Ras-related protein Rab-1</fullName>
    </recommendedName>
    <alternativeName>
        <fullName evidence="7">Small GTP-binding protein rab1</fullName>
    </alternativeName>
</protein>
<dbReference type="PROSITE" id="PS51419">
    <property type="entry name" value="RAB"/>
    <property type="match status" value="1"/>
</dbReference>
<dbReference type="VEuPathDB" id="TrichDB:TRFO_19666"/>
<dbReference type="SUPFAM" id="SSF52540">
    <property type="entry name" value="P-loop containing nucleoside triphosphate hydrolases"/>
    <property type="match status" value="1"/>
</dbReference>
<dbReference type="PROSITE" id="PS51421">
    <property type="entry name" value="RAS"/>
    <property type="match status" value="1"/>
</dbReference>
<comment type="similarity">
    <text evidence="1">Belongs to the small GTPase superfamily. Rab family.</text>
</comment>
<dbReference type="InterPro" id="IPR005225">
    <property type="entry name" value="Small_GTP-bd"/>
</dbReference>
<dbReference type="EMBL" id="MLAK01000599">
    <property type="protein sequence ID" value="OHT10875.1"/>
    <property type="molecule type" value="Genomic_DNA"/>
</dbReference>
<evidence type="ECO:0000313" key="10">
    <source>
        <dbReference type="Proteomes" id="UP000179807"/>
    </source>
</evidence>
<feature type="compositionally biased region" description="Basic and acidic residues" evidence="8">
    <location>
        <begin position="184"/>
        <end position="202"/>
    </location>
</feature>
<feature type="region of interest" description="Disordered" evidence="8">
    <location>
        <begin position="171"/>
        <end position="202"/>
    </location>
</feature>
<dbReference type="PROSITE" id="PS51420">
    <property type="entry name" value="RHO"/>
    <property type="match status" value="1"/>
</dbReference>
<organism evidence="9 10">
    <name type="scientific">Tritrichomonas foetus</name>
    <dbReference type="NCBI Taxonomy" id="1144522"/>
    <lineage>
        <taxon>Eukaryota</taxon>
        <taxon>Metamonada</taxon>
        <taxon>Parabasalia</taxon>
        <taxon>Tritrichomonadida</taxon>
        <taxon>Tritrichomonadidae</taxon>
        <taxon>Tritrichomonas</taxon>
    </lineage>
</organism>
<evidence type="ECO:0000256" key="8">
    <source>
        <dbReference type="SAM" id="MobiDB-lite"/>
    </source>
</evidence>
<name>A0A1J4KI35_9EUKA</name>
<dbReference type="SMART" id="SM00174">
    <property type="entry name" value="RHO"/>
    <property type="match status" value="1"/>
</dbReference>
<dbReference type="GeneID" id="94835629"/>